<dbReference type="PANTHER" id="PTHR40389">
    <property type="entry name" value="ENDOGENOUS RETROVIRUS GROUP K MEMBER 24 GAG POLYPROTEIN-RELATED"/>
    <property type="match status" value="1"/>
</dbReference>
<dbReference type="SUPFAM" id="SSF47353">
    <property type="entry name" value="Retrovirus capsid dimerization domain-like"/>
    <property type="match status" value="1"/>
</dbReference>
<protein>
    <submittedName>
        <fullName evidence="2">Uncharacterized protein</fullName>
    </submittedName>
</protein>
<dbReference type="PANTHER" id="PTHR40389:SF2">
    <property type="entry name" value="ENDOGENOUS RETROVIRUS GROUP K MEMBER 24 GAG POLYPROTEIN-RELATED"/>
    <property type="match status" value="1"/>
</dbReference>
<evidence type="ECO:0000313" key="3">
    <source>
        <dbReference type="Proteomes" id="UP000796761"/>
    </source>
</evidence>
<reference evidence="2" key="1">
    <citation type="submission" date="2019-04" db="EMBL/GenBank/DDBJ databases">
        <title>Genome assembly of Zosterops borbonicus 15179.</title>
        <authorList>
            <person name="Leroy T."/>
            <person name="Anselmetti Y."/>
            <person name="Tilak M.-K."/>
            <person name="Nabholz B."/>
        </authorList>
    </citation>
    <scope>NUCLEOTIDE SEQUENCE</scope>
    <source>
        <strain evidence="2">HGM_15179</strain>
        <tissue evidence="2">Muscle</tissue>
    </source>
</reference>
<evidence type="ECO:0000313" key="2">
    <source>
        <dbReference type="EMBL" id="TRZ07616.1"/>
    </source>
</evidence>
<gene>
    <name evidence="2" type="ORF">HGM15179_019493</name>
</gene>
<dbReference type="Pfam" id="PF00607">
    <property type="entry name" value="Gag_p24"/>
    <property type="match status" value="1"/>
</dbReference>
<sequence>MVMQYGLTNPYVQSLIDHIFTSGLLVPFDCKKLADAFLKPTQKFLWLVDWEQRVEAEVTENLSLPQEDPRQFATMDMLLGKGPHVNPQEQSKLDITVLQQSQRLAKEAFWAVSDMGLPKLSYITIRQGPKETFMGFLVHLRDALERVPGMSSNVKVAIREQLVVANVNPPVPENDILPATLGNFGRHDQGIFQGWNYGGEKCWLGRCDGGGSEAVSLAQQKRWSYVFLMWKSWSQEKPV</sequence>
<comment type="caution">
    <text evidence="2">The sequence shown here is derived from an EMBL/GenBank/DDBJ whole genome shotgun (WGS) entry which is preliminary data.</text>
</comment>
<accession>A0A8K1DAI1</accession>
<dbReference type="InterPro" id="IPR008916">
    <property type="entry name" value="Retrov_capsid_C"/>
</dbReference>
<dbReference type="OrthoDB" id="9398474at2759"/>
<keyword evidence="3" id="KW-1185">Reference proteome</keyword>
<dbReference type="InterPro" id="IPR008919">
    <property type="entry name" value="Retrov_capsid_N"/>
</dbReference>
<dbReference type="AlphaFoldDB" id="A0A8K1DAI1"/>
<keyword evidence="1" id="KW-0519">Myristate</keyword>
<dbReference type="InterPro" id="IPR050195">
    <property type="entry name" value="Primate_lentivir_Gag_pol-like"/>
</dbReference>
<name>A0A8K1DAI1_9PASS</name>
<dbReference type="Gene3D" id="1.10.1200.30">
    <property type="match status" value="1"/>
</dbReference>
<keyword evidence="1" id="KW-0449">Lipoprotein</keyword>
<dbReference type="SUPFAM" id="SSF47943">
    <property type="entry name" value="Retrovirus capsid protein, N-terminal core domain"/>
    <property type="match status" value="1"/>
</dbReference>
<dbReference type="Proteomes" id="UP000796761">
    <property type="component" value="Unassembled WGS sequence"/>
</dbReference>
<dbReference type="GO" id="GO:0016032">
    <property type="term" value="P:viral process"/>
    <property type="evidence" value="ECO:0007669"/>
    <property type="project" value="InterPro"/>
</dbReference>
<evidence type="ECO:0000256" key="1">
    <source>
        <dbReference type="ARBA" id="ARBA00022707"/>
    </source>
</evidence>
<dbReference type="Gene3D" id="1.10.375.10">
    <property type="entry name" value="Human Immunodeficiency Virus Type 1 Capsid Protein"/>
    <property type="match status" value="1"/>
</dbReference>
<proteinExistence type="predicted"/>
<dbReference type="EMBL" id="SWJQ01001703">
    <property type="protein sequence ID" value="TRZ07616.1"/>
    <property type="molecule type" value="Genomic_DNA"/>
</dbReference>
<organism evidence="2 3">
    <name type="scientific">Zosterops borbonicus</name>
    <dbReference type="NCBI Taxonomy" id="364589"/>
    <lineage>
        <taxon>Eukaryota</taxon>
        <taxon>Metazoa</taxon>
        <taxon>Chordata</taxon>
        <taxon>Craniata</taxon>
        <taxon>Vertebrata</taxon>
        <taxon>Euteleostomi</taxon>
        <taxon>Archelosauria</taxon>
        <taxon>Archosauria</taxon>
        <taxon>Dinosauria</taxon>
        <taxon>Saurischia</taxon>
        <taxon>Theropoda</taxon>
        <taxon>Coelurosauria</taxon>
        <taxon>Aves</taxon>
        <taxon>Neognathae</taxon>
        <taxon>Neoaves</taxon>
        <taxon>Telluraves</taxon>
        <taxon>Australaves</taxon>
        <taxon>Passeriformes</taxon>
        <taxon>Sylvioidea</taxon>
        <taxon>Zosteropidae</taxon>
        <taxon>Zosterops</taxon>
    </lineage>
</organism>